<proteinExistence type="predicted"/>
<dbReference type="InterPro" id="IPR052949">
    <property type="entry name" value="PA_immunity-related"/>
</dbReference>
<dbReference type="PANTHER" id="PTHR42999">
    <property type="entry name" value="ANTIBIOTIC RESISTANCE PROTEIN MCBG"/>
    <property type="match status" value="1"/>
</dbReference>
<protein>
    <submittedName>
        <fullName evidence="1">Quinolone resistance protein</fullName>
    </submittedName>
</protein>
<organism evidence="1 2">
    <name type="scientific">Intestinimonas butyriciproducens</name>
    <dbReference type="NCBI Taxonomy" id="1297617"/>
    <lineage>
        <taxon>Bacteria</taxon>
        <taxon>Bacillati</taxon>
        <taxon>Bacillota</taxon>
        <taxon>Clostridia</taxon>
        <taxon>Eubacteriales</taxon>
        <taxon>Intestinimonas</taxon>
    </lineage>
</organism>
<dbReference type="Pfam" id="PF13599">
    <property type="entry name" value="Pentapeptide_4"/>
    <property type="match status" value="1"/>
</dbReference>
<reference evidence="2" key="2">
    <citation type="submission" date="2015-04" db="EMBL/GenBank/DDBJ databases">
        <title>A butyrogenic pathway from the amino acid lysine in a human gut commensal.</title>
        <authorList>
            <person name="de Vos W.M."/>
            <person name="Bui N.T.P."/>
            <person name="Plugge C.M."/>
            <person name="Ritari J."/>
        </authorList>
    </citation>
    <scope>NUCLEOTIDE SEQUENCE [LARGE SCALE GENOMIC DNA]</scope>
    <source>
        <strain evidence="2">AF211</strain>
    </source>
</reference>
<dbReference type="InterPro" id="IPR001646">
    <property type="entry name" value="5peptide_repeat"/>
</dbReference>
<gene>
    <name evidence="1" type="ORF">IB211_00012c</name>
</gene>
<dbReference type="AlphaFoldDB" id="A0A0S2VZ91"/>
<dbReference type="EMBL" id="CP011307">
    <property type="protein sequence ID" value="ALP92408.1"/>
    <property type="molecule type" value="Genomic_DNA"/>
</dbReference>
<dbReference type="Proteomes" id="UP000064844">
    <property type="component" value="Chromosome"/>
</dbReference>
<dbReference type="KEGG" id="ibu:IB211_00012c"/>
<dbReference type="eggNOG" id="COG1357">
    <property type="taxonomic scope" value="Bacteria"/>
</dbReference>
<dbReference type="Gene3D" id="2.160.20.80">
    <property type="entry name" value="E3 ubiquitin-protein ligase SopA"/>
    <property type="match status" value="1"/>
</dbReference>
<dbReference type="PANTHER" id="PTHR42999:SF1">
    <property type="entry name" value="PENTAPEPTIDE REPEAT-CONTAINING PROTEIN"/>
    <property type="match status" value="1"/>
</dbReference>
<evidence type="ECO:0000313" key="2">
    <source>
        <dbReference type="Proteomes" id="UP000064844"/>
    </source>
</evidence>
<accession>A0A0S2VZ91</accession>
<reference evidence="1 2" key="1">
    <citation type="journal article" date="2015" name="Nat. Commun.">
        <title>Production of butyrate from lysine and the Amadori product fructoselysine by a human gut commensal.</title>
        <authorList>
            <person name="Bui T.P."/>
            <person name="Ritari J."/>
            <person name="Boeren S."/>
            <person name="de Waard P."/>
            <person name="Plugge C.M."/>
            <person name="de Vos W.M."/>
        </authorList>
    </citation>
    <scope>NUCLEOTIDE SEQUENCE [LARGE SCALE GENOMIC DNA]</scope>
    <source>
        <strain evidence="1 2">AF211</strain>
    </source>
</reference>
<sequence>MAQSEPIHTKFPQPVEDFPTLARTAREEDEELSGLLIRDLQLEREDLSGLVLQDVVFDHCRLPDCDWFGTSFSDVTFHTCDLSGGNFENSYWLRFACHETKVLGIRLQNCRMRHGLLEQGRFSAANWNQSRLREVRFSSSALTGSFFSRCIFTGVEFQQCDLSQVNFFHTPLEHVDLTTCTIDVLVLSEHCDELKGAVVDLYQAAELSRRMGLVVKL</sequence>
<keyword evidence="2" id="KW-1185">Reference proteome</keyword>
<evidence type="ECO:0000313" key="1">
    <source>
        <dbReference type="EMBL" id="ALP92408.1"/>
    </source>
</evidence>
<dbReference type="RefSeq" id="WP_058116694.1">
    <property type="nucleotide sequence ID" value="NZ_CP011307.1"/>
</dbReference>
<dbReference type="SUPFAM" id="SSF141571">
    <property type="entry name" value="Pentapeptide repeat-like"/>
    <property type="match status" value="1"/>
</dbReference>
<dbReference type="PATRIC" id="fig|1297617.4.peg.11"/>
<name>A0A0S2VZ91_9FIRM</name>
<dbReference type="STRING" id="1297617.IB211_00012c"/>